<comment type="caution">
    <text evidence="2">The sequence shown here is derived from an EMBL/GenBank/DDBJ whole genome shotgun (WGS) entry which is preliminary data.</text>
</comment>
<feature type="region of interest" description="Disordered" evidence="1">
    <location>
        <begin position="53"/>
        <end position="76"/>
    </location>
</feature>
<sequence>MPGKSSTTVLIEYCPHCRDFSKYWKIIATNHYSLVELEESGVSPDEKIFTPTDERGFLPYTPHPHTPHPTTSFKSGGQFFSKEVTPNLSLLKINHPQKPSA</sequence>
<reference evidence="2 3" key="1">
    <citation type="submission" date="2012-04" db="EMBL/GenBank/DDBJ databases">
        <authorList>
            <person name="Genoscope - CEA"/>
        </authorList>
    </citation>
    <scope>NUCLEOTIDE SEQUENCE [LARGE SCALE GENOMIC DNA]</scope>
    <source>
        <strain evidence="2 3">9443</strain>
    </source>
</reference>
<evidence type="ECO:0000313" key="3">
    <source>
        <dbReference type="Proteomes" id="UP000003480"/>
    </source>
</evidence>
<accession>I4FZX7</accession>
<evidence type="ECO:0000313" key="2">
    <source>
        <dbReference type="EMBL" id="CCI01238.1"/>
    </source>
</evidence>
<evidence type="ECO:0000256" key="1">
    <source>
        <dbReference type="SAM" id="MobiDB-lite"/>
    </source>
</evidence>
<dbReference type="Proteomes" id="UP000003480">
    <property type="component" value="Unassembled WGS sequence"/>
</dbReference>
<dbReference type="AlphaFoldDB" id="I4FZX7"/>
<name>I4FZX7_MICAE</name>
<protein>
    <submittedName>
        <fullName evidence="2">Uncharacterized protein</fullName>
    </submittedName>
</protein>
<proteinExistence type="predicted"/>
<gene>
    <name evidence="2" type="ORF">MICAC_180001</name>
</gene>
<dbReference type="HOGENOM" id="CLU_2437502_0_0_3"/>
<dbReference type="EMBL" id="CAIJ01000090">
    <property type="protein sequence ID" value="CCI01238.1"/>
    <property type="molecule type" value="Genomic_DNA"/>
</dbReference>
<organism evidence="2 3">
    <name type="scientific">Microcystis aeruginosa PCC 9443</name>
    <dbReference type="NCBI Taxonomy" id="1160281"/>
    <lineage>
        <taxon>Bacteria</taxon>
        <taxon>Bacillati</taxon>
        <taxon>Cyanobacteriota</taxon>
        <taxon>Cyanophyceae</taxon>
        <taxon>Oscillatoriophycideae</taxon>
        <taxon>Chroococcales</taxon>
        <taxon>Microcystaceae</taxon>
        <taxon>Microcystis</taxon>
    </lineage>
</organism>